<keyword evidence="2" id="KW-1185">Reference proteome</keyword>
<gene>
    <name evidence="1" type="ORF">V8G54_033085</name>
</gene>
<evidence type="ECO:0000313" key="2">
    <source>
        <dbReference type="Proteomes" id="UP001374535"/>
    </source>
</evidence>
<reference evidence="1 2" key="1">
    <citation type="journal article" date="2023" name="Life. Sci Alliance">
        <title>Evolutionary insights into 3D genome organization and epigenetic landscape of Vigna mungo.</title>
        <authorList>
            <person name="Junaid A."/>
            <person name="Singh B."/>
            <person name="Bhatia S."/>
        </authorList>
    </citation>
    <scope>NUCLEOTIDE SEQUENCE [LARGE SCALE GENOMIC DNA]</scope>
    <source>
        <strain evidence="1">Urdbean</strain>
    </source>
</reference>
<sequence length="275" mass="27862">MSDGLNNGSSTFGRVTALEDAGADEDAIAAKLHHEGGIGRSGDATCCEVDDGKAAKLLGLHDKVVGRGDVLGEGENFVVVHVAENPNVAHHRADVTHGLDDVAGACLALGADHGGALADAAEGFPEVAAAADKGDAEVVLVDVVSVIGQRENLALVHVVDADGLQDLGLHEVPDAGLCHNGDGNGPLDFLDELWVAHAGHTTLGPDVGGYPLEGHDRAGPGLFGDAGLVGVDNIHDDTAPEHLGEADFDGEGGLLGFRDGTVAIDGNHTGSFSFH</sequence>
<proteinExistence type="predicted"/>
<evidence type="ECO:0000313" key="1">
    <source>
        <dbReference type="EMBL" id="WVY93997.1"/>
    </source>
</evidence>
<dbReference type="AlphaFoldDB" id="A0AAQ3MMT9"/>
<accession>A0AAQ3MMT9</accession>
<name>A0AAQ3MMT9_VIGMU</name>
<protein>
    <submittedName>
        <fullName evidence="1">Uncharacterized protein</fullName>
    </submittedName>
</protein>
<organism evidence="1 2">
    <name type="scientific">Vigna mungo</name>
    <name type="common">Black gram</name>
    <name type="synonym">Phaseolus mungo</name>
    <dbReference type="NCBI Taxonomy" id="3915"/>
    <lineage>
        <taxon>Eukaryota</taxon>
        <taxon>Viridiplantae</taxon>
        <taxon>Streptophyta</taxon>
        <taxon>Embryophyta</taxon>
        <taxon>Tracheophyta</taxon>
        <taxon>Spermatophyta</taxon>
        <taxon>Magnoliopsida</taxon>
        <taxon>eudicotyledons</taxon>
        <taxon>Gunneridae</taxon>
        <taxon>Pentapetalae</taxon>
        <taxon>rosids</taxon>
        <taxon>fabids</taxon>
        <taxon>Fabales</taxon>
        <taxon>Fabaceae</taxon>
        <taxon>Papilionoideae</taxon>
        <taxon>50 kb inversion clade</taxon>
        <taxon>NPAAA clade</taxon>
        <taxon>indigoferoid/millettioid clade</taxon>
        <taxon>Phaseoleae</taxon>
        <taxon>Vigna</taxon>
    </lineage>
</organism>
<dbReference type="EMBL" id="CP144691">
    <property type="protein sequence ID" value="WVY93997.1"/>
    <property type="molecule type" value="Genomic_DNA"/>
</dbReference>
<dbReference type="Proteomes" id="UP001374535">
    <property type="component" value="Chromosome 10"/>
</dbReference>